<keyword evidence="2 5" id="KW-0238">DNA-binding</keyword>
<evidence type="ECO:0000313" key="5">
    <source>
        <dbReference type="EMBL" id="QUH28663.1"/>
    </source>
</evidence>
<protein>
    <submittedName>
        <fullName evidence="5">LacI family DNA-binding transcriptional regulator</fullName>
    </submittedName>
</protein>
<keyword evidence="6" id="KW-1185">Reference proteome</keyword>
<evidence type="ECO:0000259" key="4">
    <source>
        <dbReference type="PROSITE" id="PS50932"/>
    </source>
</evidence>
<dbReference type="PANTHER" id="PTHR30146:SF109">
    <property type="entry name" value="HTH-TYPE TRANSCRIPTIONAL REGULATOR GALS"/>
    <property type="match status" value="1"/>
</dbReference>
<dbReference type="PRINTS" id="PR00036">
    <property type="entry name" value="HTHLACI"/>
</dbReference>
<organism evidence="5 6">
    <name type="scientific">Vallitalea guaymasensis</name>
    <dbReference type="NCBI Taxonomy" id="1185412"/>
    <lineage>
        <taxon>Bacteria</taxon>
        <taxon>Bacillati</taxon>
        <taxon>Bacillota</taxon>
        <taxon>Clostridia</taxon>
        <taxon>Lachnospirales</taxon>
        <taxon>Vallitaleaceae</taxon>
        <taxon>Vallitalea</taxon>
    </lineage>
</organism>
<dbReference type="Pfam" id="PF00532">
    <property type="entry name" value="Peripla_BP_1"/>
    <property type="match status" value="1"/>
</dbReference>
<dbReference type="SUPFAM" id="SSF53822">
    <property type="entry name" value="Periplasmic binding protein-like I"/>
    <property type="match status" value="1"/>
</dbReference>
<dbReference type="Gene3D" id="1.10.260.40">
    <property type="entry name" value="lambda repressor-like DNA-binding domains"/>
    <property type="match status" value="1"/>
</dbReference>
<keyword evidence="1" id="KW-0805">Transcription regulation</keyword>
<keyword evidence="3" id="KW-0804">Transcription</keyword>
<dbReference type="GO" id="GO:0003700">
    <property type="term" value="F:DNA-binding transcription factor activity"/>
    <property type="evidence" value="ECO:0007669"/>
    <property type="project" value="TreeGrafter"/>
</dbReference>
<dbReference type="CDD" id="cd01392">
    <property type="entry name" value="HTH_LacI"/>
    <property type="match status" value="1"/>
</dbReference>
<dbReference type="CDD" id="cd06267">
    <property type="entry name" value="PBP1_LacI_sugar_binding-like"/>
    <property type="match status" value="1"/>
</dbReference>
<dbReference type="RefSeq" id="WP_212692875.1">
    <property type="nucleotide sequence ID" value="NZ_CP058561.1"/>
</dbReference>
<dbReference type="Proteomes" id="UP000677305">
    <property type="component" value="Chromosome"/>
</dbReference>
<proteinExistence type="predicted"/>
<gene>
    <name evidence="5" type="ORF">HYG85_06940</name>
</gene>
<reference evidence="5 6" key="1">
    <citation type="submission" date="2020-07" db="EMBL/GenBank/DDBJ databases">
        <title>Vallitalea guaymasensis genome.</title>
        <authorList>
            <person name="Postec A."/>
        </authorList>
    </citation>
    <scope>NUCLEOTIDE SEQUENCE [LARGE SCALE GENOMIC DNA]</scope>
    <source>
        <strain evidence="5 6">Ra1766G1</strain>
    </source>
</reference>
<dbReference type="InterPro" id="IPR001761">
    <property type="entry name" value="Peripla_BP/Lac1_sug-bd_dom"/>
</dbReference>
<accession>A0A8J8M9G8</accession>
<evidence type="ECO:0000313" key="6">
    <source>
        <dbReference type="Proteomes" id="UP000677305"/>
    </source>
</evidence>
<evidence type="ECO:0000256" key="1">
    <source>
        <dbReference type="ARBA" id="ARBA00023015"/>
    </source>
</evidence>
<feature type="domain" description="HTH lacI-type" evidence="4">
    <location>
        <begin position="2"/>
        <end position="56"/>
    </location>
</feature>
<dbReference type="EMBL" id="CP058561">
    <property type="protein sequence ID" value="QUH28663.1"/>
    <property type="molecule type" value="Genomic_DNA"/>
</dbReference>
<evidence type="ECO:0000256" key="2">
    <source>
        <dbReference type="ARBA" id="ARBA00023125"/>
    </source>
</evidence>
<dbReference type="Pfam" id="PF00356">
    <property type="entry name" value="LacI"/>
    <property type="match status" value="1"/>
</dbReference>
<dbReference type="AlphaFoldDB" id="A0A8J8M9G8"/>
<dbReference type="PANTHER" id="PTHR30146">
    <property type="entry name" value="LACI-RELATED TRANSCRIPTIONAL REPRESSOR"/>
    <property type="match status" value="1"/>
</dbReference>
<dbReference type="InterPro" id="IPR000843">
    <property type="entry name" value="HTH_LacI"/>
</dbReference>
<dbReference type="PROSITE" id="PS50932">
    <property type="entry name" value="HTH_LACI_2"/>
    <property type="match status" value="1"/>
</dbReference>
<dbReference type="SMART" id="SM00354">
    <property type="entry name" value="HTH_LACI"/>
    <property type="match status" value="1"/>
</dbReference>
<dbReference type="Gene3D" id="3.40.50.2300">
    <property type="match status" value="2"/>
</dbReference>
<dbReference type="InterPro" id="IPR028082">
    <property type="entry name" value="Peripla_BP_I"/>
</dbReference>
<name>A0A8J8M9G8_9FIRM</name>
<evidence type="ECO:0000256" key="3">
    <source>
        <dbReference type="ARBA" id="ARBA00023163"/>
    </source>
</evidence>
<sequence length="335" mass="37340">MVTIKQVAEKANVSTATVSRVINGNYPVSEKVKNKVIETIKELGYRPNSIARSLKCNKTYMVGMVVPDISNNYFMDIARGVESVISPLGYSLIFCSTDENTDKELRLLNALNDKRVDYVLLASSTQEDHKLQKFINQGMNIIMIDTSLENLQTDSVVEDNYNATYKLISYVIDQGHKRIGAVNGLLSVSTAKERYNGFCKALEDHDISLEQSYIVNGAYNRKKSYEEVKLMIQRNMNKLPTVLFAANNDMAEGAMIALKEMNLKIPDDISLVSFGDINLAELIEPRLTIISQNAVLIGQKAGELMLKKVSGNSENNITKVTIPSEIIIRNSVKSI</sequence>
<dbReference type="SUPFAM" id="SSF47413">
    <property type="entry name" value="lambda repressor-like DNA-binding domains"/>
    <property type="match status" value="1"/>
</dbReference>
<dbReference type="InterPro" id="IPR010982">
    <property type="entry name" value="Lambda_DNA-bd_dom_sf"/>
</dbReference>
<dbReference type="KEGG" id="vgu:HYG85_06940"/>
<dbReference type="GO" id="GO:0000976">
    <property type="term" value="F:transcription cis-regulatory region binding"/>
    <property type="evidence" value="ECO:0007669"/>
    <property type="project" value="TreeGrafter"/>
</dbReference>